<dbReference type="RefSeq" id="WP_191252900.1">
    <property type="nucleotide sequence ID" value="NZ_BNCI01000002.1"/>
</dbReference>
<evidence type="ECO:0000313" key="4">
    <source>
        <dbReference type="Proteomes" id="UP000630923"/>
    </source>
</evidence>
<name>A0A919AUD2_9PROT</name>
<feature type="signal peptide" evidence="1">
    <location>
        <begin position="1"/>
        <end position="22"/>
    </location>
</feature>
<dbReference type="InterPro" id="IPR033932">
    <property type="entry name" value="YtcJ-like"/>
</dbReference>
<dbReference type="SUPFAM" id="SSF51556">
    <property type="entry name" value="Metallo-dependent hydrolases"/>
    <property type="match status" value="1"/>
</dbReference>
<feature type="domain" description="Amidohydrolase 3" evidence="2">
    <location>
        <begin position="79"/>
        <end position="579"/>
    </location>
</feature>
<dbReference type="EMBL" id="BNCI01000002">
    <property type="protein sequence ID" value="GHF26491.1"/>
    <property type="molecule type" value="Genomic_DNA"/>
</dbReference>
<dbReference type="InterPro" id="IPR013108">
    <property type="entry name" value="Amidohydro_3"/>
</dbReference>
<gene>
    <name evidence="3" type="ORF">GCM10017044_21830</name>
</gene>
<dbReference type="Proteomes" id="UP000630923">
    <property type="component" value="Unassembled WGS sequence"/>
</dbReference>
<dbReference type="SUPFAM" id="SSF51338">
    <property type="entry name" value="Composite domain of metallo-dependent hydrolases"/>
    <property type="match status" value="1"/>
</dbReference>
<accession>A0A919AUD2</accession>
<reference evidence="3" key="2">
    <citation type="submission" date="2020-09" db="EMBL/GenBank/DDBJ databases">
        <authorList>
            <person name="Sun Q."/>
            <person name="Kim S."/>
        </authorList>
    </citation>
    <scope>NUCLEOTIDE SEQUENCE</scope>
    <source>
        <strain evidence="3">KCTC 42590</strain>
    </source>
</reference>
<dbReference type="Gene3D" id="3.20.20.140">
    <property type="entry name" value="Metal-dependent hydrolases"/>
    <property type="match status" value="1"/>
</dbReference>
<sequence length="581" mass="63212">MRNIYIISGAMLLALGACSAQNTETNTDKSFADTILTGGTIYTMDTSQTVASAMAVKDGKIVALGTVDEMQAYSGDATQTIDLNGATVFPGFTDAHVHVAGGGEGLRGLTLHDAQTPDVMLAKIKAYADAHPDMPVITGFGWELNVFEAGNPHKSLLDEIIPDRPVILTAADGHNSWVNSKAFEMAGVTADTPDPVAGHIEKDADGQPSGTLRESAMKLMAGILPEVTKADMVANLRAGAEFQLSNGIVGSIDAAISANMEEQAYLDAATDPKYPQRFRVSLLASDHSVSSIVTEENVDAVVETLSERRQKFREANKGRVDAESVKIFVDGVPENFTAAMHDPYVGVPQGPDHRGVMNLTENALIKYVTALDNKGFNILTHSMGDRAIDATLTAFEQMMEANPARDRRNHISHLEFLTPTSFKRFDVPGMAANIQSLWHFNDPYISELTEPFVKPEIHRWIYPAKSFKDAGAKLVWGSDWPVSTSNPFMSIEVAVLRQDPNNAEDTPWIPEEKLTVDDMMVALTRNGAWIMGQDDIRGTLEAGKLADFIILSADPYKVKPYDISEITVKATYLEGEQVYSN</sequence>
<dbReference type="Gene3D" id="2.30.40.10">
    <property type="entry name" value="Urease, subunit C, domain 1"/>
    <property type="match status" value="1"/>
</dbReference>
<organism evidence="3 4">
    <name type="scientific">Kordiimonas sediminis</name>
    <dbReference type="NCBI Taxonomy" id="1735581"/>
    <lineage>
        <taxon>Bacteria</taxon>
        <taxon>Pseudomonadati</taxon>
        <taxon>Pseudomonadota</taxon>
        <taxon>Alphaproteobacteria</taxon>
        <taxon>Kordiimonadales</taxon>
        <taxon>Kordiimonadaceae</taxon>
        <taxon>Kordiimonas</taxon>
    </lineage>
</organism>
<dbReference type="CDD" id="cd01300">
    <property type="entry name" value="YtcJ_like"/>
    <property type="match status" value="1"/>
</dbReference>
<dbReference type="Gene3D" id="3.10.310.70">
    <property type="match status" value="1"/>
</dbReference>
<evidence type="ECO:0000313" key="3">
    <source>
        <dbReference type="EMBL" id="GHF26491.1"/>
    </source>
</evidence>
<proteinExistence type="predicted"/>
<feature type="chain" id="PRO_5037319582" evidence="1">
    <location>
        <begin position="23"/>
        <end position="581"/>
    </location>
</feature>
<dbReference type="InterPro" id="IPR011059">
    <property type="entry name" value="Metal-dep_hydrolase_composite"/>
</dbReference>
<dbReference type="PANTHER" id="PTHR22642">
    <property type="entry name" value="IMIDAZOLONEPROPIONASE"/>
    <property type="match status" value="1"/>
</dbReference>
<dbReference type="Pfam" id="PF07969">
    <property type="entry name" value="Amidohydro_3"/>
    <property type="match status" value="1"/>
</dbReference>
<protein>
    <submittedName>
        <fullName evidence="3">Amidohydrolase</fullName>
    </submittedName>
</protein>
<dbReference type="InterPro" id="IPR032466">
    <property type="entry name" value="Metal_Hydrolase"/>
</dbReference>
<evidence type="ECO:0000256" key="1">
    <source>
        <dbReference type="SAM" id="SignalP"/>
    </source>
</evidence>
<dbReference type="PANTHER" id="PTHR22642:SF2">
    <property type="entry name" value="PROTEIN LONG AFTER FAR-RED 3"/>
    <property type="match status" value="1"/>
</dbReference>
<dbReference type="PROSITE" id="PS51257">
    <property type="entry name" value="PROKAR_LIPOPROTEIN"/>
    <property type="match status" value="1"/>
</dbReference>
<dbReference type="AlphaFoldDB" id="A0A919AUD2"/>
<dbReference type="GO" id="GO:0016810">
    <property type="term" value="F:hydrolase activity, acting on carbon-nitrogen (but not peptide) bonds"/>
    <property type="evidence" value="ECO:0007669"/>
    <property type="project" value="InterPro"/>
</dbReference>
<evidence type="ECO:0000259" key="2">
    <source>
        <dbReference type="Pfam" id="PF07969"/>
    </source>
</evidence>
<keyword evidence="1" id="KW-0732">Signal</keyword>
<keyword evidence="4" id="KW-1185">Reference proteome</keyword>
<comment type="caution">
    <text evidence="3">The sequence shown here is derived from an EMBL/GenBank/DDBJ whole genome shotgun (WGS) entry which is preliminary data.</text>
</comment>
<reference evidence="3" key="1">
    <citation type="journal article" date="2014" name="Int. J. Syst. Evol. Microbiol.">
        <title>Complete genome sequence of Corynebacterium casei LMG S-19264T (=DSM 44701T), isolated from a smear-ripened cheese.</title>
        <authorList>
            <consortium name="US DOE Joint Genome Institute (JGI-PGF)"/>
            <person name="Walter F."/>
            <person name="Albersmeier A."/>
            <person name="Kalinowski J."/>
            <person name="Ruckert C."/>
        </authorList>
    </citation>
    <scope>NUCLEOTIDE SEQUENCE</scope>
    <source>
        <strain evidence="3">KCTC 42590</strain>
    </source>
</reference>